<dbReference type="Proteomes" id="UP001190926">
    <property type="component" value="Unassembled WGS sequence"/>
</dbReference>
<dbReference type="Pfam" id="PF03514">
    <property type="entry name" value="GRAS"/>
    <property type="match status" value="1"/>
</dbReference>
<feature type="region of interest" description="Disordered" evidence="4">
    <location>
        <begin position="111"/>
        <end position="133"/>
    </location>
</feature>
<name>A0AAD4JPB1_PERFH</name>
<dbReference type="InterPro" id="IPR005202">
    <property type="entry name" value="TF_GRAS"/>
</dbReference>
<sequence length="515" mass="58041">MMQQELLLPTWPNLNDFTSSIFDHKTPYDQEIDHFVVDGRDFSCSFTSPEDSSVVSSNSYDPSMILDELFDLTDSCNEVQICSEMDGLETFTRGDIDDICEWINGDDIEENSPSHLTMEADGWSPSLSSESHHNSSVFSQAEGAMEVDDQLTLIHLLRAYGEAVENGEKELAEVIVNSINDKSSPLGNTTQRVAYNLFQSGESQGEYLREESSKNLASAFTVLYQSLPNGRFAHFTANSAILDSIPDDAGLIQIVEFDVGEGIQWPPLIEALSRKQKAVKLTSIRSEEECTSSCWNFDDTKKRLLSHAKQYGLKLQIEEKSIADVGSELMRMKKRGLGREWLVFNCMVGLPHMGRRRPRRSVDEFLKEAKALQASFGGIVILGDGEARENLSSCCGYASYFDGLLRHYQALFESLERNFPAYLAEARAAMESLFLAPFMCPVAWFQDWEETGKSHDFQTEMQLEGRKISLGSLLEAKEMVVEGENSYNVKIEGLGEREMVLRWKETPLVRVSTWM</sequence>
<dbReference type="PANTHER" id="PTHR31636">
    <property type="entry name" value="OSJNBA0084A10.13 PROTEIN-RELATED"/>
    <property type="match status" value="1"/>
</dbReference>
<organism evidence="5 6">
    <name type="scientific">Perilla frutescens var. hirtella</name>
    <name type="common">Perilla citriodora</name>
    <name type="synonym">Perilla setoyensis</name>
    <dbReference type="NCBI Taxonomy" id="608512"/>
    <lineage>
        <taxon>Eukaryota</taxon>
        <taxon>Viridiplantae</taxon>
        <taxon>Streptophyta</taxon>
        <taxon>Embryophyta</taxon>
        <taxon>Tracheophyta</taxon>
        <taxon>Spermatophyta</taxon>
        <taxon>Magnoliopsida</taxon>
        <taxon>eudicotyledons</taxon>
        <taxon>Gunneridae</taxon>
        <taxon>Pentapetalae</taxon>
        <taxon>asterids</taxon>
        <taxon>lamiids</taxon>
        <taxon>Lamiales</taxon>
        <taxon>Lamiaceae</taxon>
        <taxon>Nepetoideae</taxon>
        <taxon>Elsholtzieae</taxon>
        <taxon>Perilla</taxon>
    </lineage>
</organism>
<comment type="caution">
    <text evidence="3">Lacks conserved residue(s) required for the propagation of feature annotation.</text>
</comment>
<keyword evidence="2" id="KW-0804">Transcription</keyword>
<keyword evidence="1" id="KW-0805">Transcription regulation</keyword>
<proteinExistence type="inferred from homology"/>
<evidence type="ECO:0000256" key="3">
    <source>
        <dbReference type="PROSITE-ProRule" id="PRU01191"/>
    </source>
</evidence>
<accession>A0AAD4JPB1</accession>
<evidence type="ECO:0000313" key="5">
    <source>
        <dbReference type="EMBL" id="KAH6837542.1"/>
    </source>
</evidence>
<evidence type="ECO:0000256" key="1">
    <source>
        <dbReference type="ARBA" id="ARBA00023015"/>
    </source>
</evidence>
<evidence type="ECO:0008006" key="7">
    <source>
        <dbReference type="Google" id="ProtNLM"/>
    </source>
</evidence>
<evidence type="ECO:0000256" key="2">
    <source>
        <dbReference type="ARBA" id="ARBA00023163"/>
    </source>
</evidence>
<gene>
    <name evidence="5" type="ORF">C2S53_009849</name>
</gene>
<dbReference type="AlphaFoldDB" id="A0AAD4JPB1"/>
<evidence type="ECO:0000256" key="4">
    <source>
        <dbReference type="SAM" id="MobiDB-lite"/>
    </source>
</evidence>
<feature type="compositionally biased region" description="Low complexity" evidence="4">
    <location>
        <begin position="124"/>
        <end position="133"/>
    </location>
</feature>
<reference evidence="5 6" key="1">
    <citation type="journal article" date="2021" name="Nat. Commun.">
        <title>Incipient diploidization of the medicinal plant Perilla within 10,000 years.</title>
        <authorList>
            <person name="Zhang Y."/>
            <person name="Shen Q."/>
            <person name="Leng L."/>
            <person name="Zhang D."/>
            <person name="Chen S."/>
            <person name="Shi Y."/>
            <person name="Ning Z."/>
            <person name="Chen S."/>
        </authorList>
    </citation>
    <scope>NUCLEOTIDE SEQUENCE [LARGE SCALE GENOMIC DNA]</scope>
    <source>
        <strain evidence="6">cv. PC099</strain>
    </source>
</reference>
<keyword evidence="6" id="KW-1185">Reference proteome</keyword>
<feature type="region of interest" description="SAW" evidence="3">
    <location>
        <begin position="443"/>
        <end position="515"/>
    </location>
</feature>
<comment type="similarity">
    <text evidence="3">Belongs to the GRAS family.</text>
</comment>
<evidence type="ECO:0000313" key="6">
    <source>
        <dbReference type="Proteomes" id="UP001190926"/>
    </source>
</evidence>
<comment type="caution">
    <text evidence="5">The sequence shown here is derived from an EMBL/GenBank/DDBJ whole genome shotgun (WGS) entry which is preliminary data.</text>
</comment>
<dbReference type="EMBL" id="SDAM02000017">
    <property type="protein sequence ID" value="KAH6837542.1"/>
    <property type="molecule type" value="Genomic_DNA"/>
</dbReference>
<dbReference type="PROSITE" id="PS50985">
    <property type="entry name" value="GRAS"/>
    <property type="match status" value="1"/>
</dbReference>
<protein>
    <recommendedName>
        <fullName evidence="7">Nodulation signaling pathway 2-like protein</fullName>
    </recommendedName>
</protein>